<evidence type="ECO:0000256" key="1">
    <source>
        <dbReference type="SAM" id="SignalP"/>
    </source>
</evidence>
<comment type="caution">
    <text evidence="3">The sequence shown here is derived from an EMBL/GenBank/DDBJ whole genome shotgun (WGS) entry which is preliminary data.</text>
</comment>
<dbReference type="InterPro" id="IPR013830">
    <property type="entry name" value="SGNH_hydro"/>
</dbReference>
<sequence>MRLSPIYVLSWALQASATILQNGQVREDPYPGQAKAISLDDGSWRTYQPDASEIAYKGRWDSKYVSWWSLPGIKLGFTGEQLAVSFGPQTSEGVLLAYRIDGLDWQFSNVTANSTYQFAGSWTPGLDLSKNNTFEMRGKCSSPSTETHTDIQLAGVSVASDSQLVTVPQYNKTVEIIGDSFASGQYGTYEGLSSWAYNYAAGLGDVEYSITAYPGICLTDEQCYADKARGMTHQWFYASDAGVRANATYGNQPEKWDFSAHRAADLVIIDLGTNDHRAVNDIPGSTFYDSYVELVTSVHETWPDAQIVIMSLWGNFARSGDTYVQSPFYVSEIQRVAEHFQDDGFVYYFDTKGVLQHNDIDPQEHPTDVGHIKVASHLMQWTKLKLGWEFGATGPEVQHDTLYWNNEDSYRRSFTGSY</sequence>
<feature type="signal peptide" evidence="1">
    <location>
        <begin position="1"/>
        <end position="17"/>
    </location>
</feature>
<dbReference type="InterPro" id="IPR052762">
    <property type="entry name" value="PCW_deacetylase/CE"/>
</dbReference>
<dbReference type="Pfam" id="PF13472">
    <property type="entry name" value="Lipase_GDSL_2"/>
    <property type="match status" value="1"/>
</dbReference>
<reference evidence="3 4" key="1">
    <citation type="submission" date="2016-09" db="EMBL/GenBank/DDBJ databases">
        <title>Aspergillus awamori IFM 58123T.</title>
        <authorList>
            <person name="Kusuya Y."/>
            <person name="Shimizu M."/>
            <person name="Takahashi H."/>
            <person name="Yaguchi T."/>
        </authorList>
    </citation>
    <scope>NUCLEOTIDE SEQUENCE [LARGE SCALE GENOMIC DNA]</scope>
    <source>
        <strain evidence="3 4">IFM 58123</strain>
    </source>
</reference>
<feature type="chain" id="PRO_5019097111" description="SGNH hydrolase-type esterase domain-containing protein" evidence="1">
    <location>
        <begin position="18"/>
        <end position="418"/>
    </location>
</feature>
<keyword evidence="1" id="KW-0732">Signal</keyword>
<organism evidence="3 4">
    <name type="scientific">Aspergillus awamori</name>
    <name type="common">Black koji mold</name>
    <dbReference type="NCBI Taxonomy" id="105351"/>
    <lineage>
        <taxon>Eukaryota</taxon>
        <taxon>Fungi</taxon>
        <taxon>Dikarya</taxon>
        <taxon>Ascomycota</taxon>
        <taxon>Pezizomycotina</taxon>
        <taxon>Eurotiomycetes</taxon>
        <taxon>Eurotiomycetidae</taxon>
        <taxon>Eurotiales</taxon>
        <taxon>Aspergillaceae</taxon>
        <taxon>Aspergillus</taxon>
    </lineage>
</organism>
<proteinExistence type="predicted"/>
<evidence type="ECO:0000313" key="4">
    <source>
        <dbReference type="Proteomes" id="UP000286921"/>
    </source>
</evidence>
<feature type="domain" description="SGNH hydrolase-type esterase" evidence="2">
    <location>
        <begin position="177"/>
        <end position="371"/>
    </location>
</feature>
<keyword evidence="4" id="KW-1185">Reference proteome</keyword>
<dbReference type="Proteomes" id="UP000286921">
    <property type="component" value="Unassembled WGS sequence"/>
</dbReference>
<dbReference type="SUPFAM" id="SSF52266">
    <property type="entry name" value="SGNH hydrolase"/>
    <property type="match status" value="1"/>
</dbReference>
<dbReference type="InterPro" id="IPR036514">
    <property type="entry name" value="SGNH_hydro_sf"/>
</dbReference>
<dbReference type="PANTHER" id="PTHR37834">
    <property type="entry name" value="GDSL-LIKE LIPASE/ACYLHYDROLASE DOMAIN PROTEIN (AFU_ORTHOLOGUE AFUA_2G00620)"/>
    <property type="match status" value="1"/>
</dbReference>
<accession>A0A401KJB1</accession>
<dbReference type="Gene3D" id="3.40.50.1110">
    <property type="entry name" value="SGNH hydrolase"/>
    <property type="match status" value="1"/>
</dbReference>
<dbReference type="PANTHER" id="PTHR37834:SF2">
    <property type="entry name" value="ESTERASE, SGNH HYDROLASE-TYPE"/>
    <property type="match status" value="1"/>
</dbReference>
<dbReference type="EMBL" id="BDHI01000002">
    <property type="protein sequence ID" value="GCB19383.1"/>
    <property type="molecule type" value="Genomic_DNA"/>
</dbReference>
<dbReference type="AlphaFoldDB" id="A0A401KJB1"/>
<evidence type="ECO:0000259" key="2">
    <source>
        <dbReference type="Pfam" id="PF13472"/>
    </source>
</evidence>
<protein>
    <recommendedName>
        <fullName evidence="2">SGNH hydrolase-type esterase domain-containing protein</fullName>
    </recommendedName>
</protein>
<dbReference type="InterPro" id="IPR037461">
    <property type="entry name" value="CtCE2-like_dom"/>
</dbReference>
<name>A0A401KJB1_ASPAW</name>
<gene>
    <name evidence="3" type="ORF">AAWM_02268</name>
</gene>
<dbReference type="GO" id="GO:0052689">
    <property type="term" value="F:carboxylic ester hydrolase activity"/>
    <property type="evidence" value="ECO:0007669"/>
    <property type="project" value="InterPro"/>
</dbReference>
<evidence type="ECO:0000313" key="3">
    <source>
        <dbReference type="EMBL" id="GCB19383.1"/>
    </source>
</evidence>
<dbReference type="CDD" id="cd01831">
    <property type="entry name" value="Endoglucanase_E_like"/>
    <property type="match status" value="1"/>
</dbReference>